<dbReference type="InterPro" id="IPR012094">
    <property type="entry name" value="tRNA_Ile_lys_synt"/>
</dbReference>
<dbReference type="SUPFAM" id="SSF82829">
    <property type="entry name" value="MesJ substrate recognition domain-like"/>
    <property type="match status" value="1"/>
</dbReference>
<feature type="domain" description="tRNA(Ile)-lysidine/2-thiocytidine synthase N-terminal" evidence="8">
    <location>
        <begin position="31"/>
        <end position="207"/>
    </location>
</feature>
<dbReference type="HAMAP" id="MF_01161">
    <property type="entry name" value="tRNA_Ile_lys_synt"/>
    <property type="match status" value="1"/>
</dbReference>
<keyword evidence="2 7" id="KW-0436">Ligase</keyword>
<evidence type="ECO:0000256" key="3">
    <source>
        <dbReference type="ARBA" id="ARBA00022694"/>
    </source>
</evidence>
<evidence type="ECO:0000256" key="4">
    <source>
        <dbReference type="ARBA" id="ARBA00022741"/>
    </source>
</evidence>
<evidence type="ECO:0000256" key="1">
    <source>
        <dbReference type="ARBA" id="ARBA00022490"/>
    </source>
</evidence>
<dbReference type="EMBL" id="ASSJ01000053">
    <property type="protein sequence ID" value="ERN41166.1"/>
    <property type="molecule type" value="Genomic_DNA"/>
</dbReference>
<organism evidence="10 11">
    <name type="scientific">Rubidibacter lacunae KORDI 51-2</name>
    <dbReference type="NCBI Taxonomy" id="582515"/>
    <lineage>
        <taxon>Bacteria</taxon>
        <taxon>Bacillati</taxon>
        <taxon>Cyanobacteriota</taxon>
        <taxon>Cyanophyceae</taxon>
        <taxon>Oscillatoriophycideae</taxon>
        <taxon>Chroococcales</taxon>
        <taxon>Aphanothecaceae</taxon>
        <taxon>Rubidibacter</taxon>
    </lineage>
</organism>
<dbReference type="PANTHER" id="PTHR43033:SF1">
    <property type="entry name" value="TRNA(ILE)-LYSIDINE SYNTHASE-RELATED"/>
    <property type="match status" value="1"/>
</dbReference>
<dbReference type="NCBIfam" id="TIGR02432">
    <property type="entry name" value="lysidine_TilS_N"/>
    <property type="match status" value="1"/>
</dbReference>
<gene>
    <name evidence="7" type="primary">tilS</name>
    <name evidence="10" type="ORF">KR51_00022290</name>
</gene>
<dbReference type="InterPro" id="IPR011063">
    <property type="entry name" value="TilS/TtcA_N"/>
</dbReference>
<dbReference type="AlphaFoldDB" id="U5DHQ1"/>
<keyword evidence="3 7" id="KW-0819">tRNA processing</keyword>
<dbReference type="EC" id="6.3.4.19" evidence="7"/>
<evidence type="ECO:0000259" key="9">
    <source>
        <dbReference type="Pfam" id="PF09179"/>
    </source>
</evidence>
<dbReference type="RefSeq" id="WP_022607349.1">
    <property type="nucleotide sequence ID" value="NZ_ASSJ01000053.1"/>
</dbReference>
<keyword evidence="5 7" id="KW-0067">ATP-binding</keyword>
<sequence>MRDESRDWTPLHARVHQELRRRQLLVRGARVLLAVSGGQDSICLLKLCRDLQPKWNWTLAIAHCDHRWPTDPGIATHVERVAREFGLPFWLIVADRVEETEAAARAWRYRVLGDLARERGFAALATGHTASDRAETLLYNFMRGAGADGLQALVWQRPLVPNVRLVRPLLTATRTEIKAFCQEFQLPVWEDATNRELRFARARIRHELLPYLSEHFNPQVESVLAQTAEVLRADVDYLEAQAADIANAAIAPEGLRRSRLRGEPLALQRRVVRQWLQTELARAPTFAQIDAVVSAINAPQRTRSSTMATNYGRAWAEVAGDWICWRTE</sequence>
<dbReference type="CDD" id="cd01992">
    <property type="entry name" value="TilS_N"/>
    <property type="match status" value="1"/>
</dbReference>
<feature type="binding site" evidence="7">
    <location>
        <begin position="36"/>
        <end position="41"/>
    </location>
    <ligand>
        <name>ATP</name>
        <dbReference type="ChEBI" id="CHEBI:30616"/>
    </ligand>
</feature>
<name>U5DHQ1_9CHRO</name>
<dbReference type="FunCoup" id="U5DHQ1">
    <property type="interactions" value="127"/>
</dbReference>
<dbReference type="GO" id="GO:0005524">
    <property type="term" value="F:ATP binding"/>
    <property type="evidence" value="ECO:0007669"/>
    <property type="project" value="UniProtKB-UniRule"/>
</dbReference>
<dbReference type="InParanoid" id="U5DHQ1"/>
<accession>U5DHQ1</accession>
<reference evidence="10 11" key="1">
    <citation type="submission" date="2013-05" db="EMBL/GenBank/DDBJ databases">
        <title>Draft genome sequence of Rubidibacter lacunae KORDI 51-2.</title>
        <authorList>
            <person name="Choi D.H."/>
            <person name="Noh J.H."/>
            <person name="Kwon K.-K."/>
            <person name="Lee J.-H."/>
            <person name="Ryu J.-Y."/>
        </authorList>
    </citation>
    <scope>NUCLEOTIDE SEQUENCE [LARGE SCALE GENOMIC DNA]</scope>
    <source>
        <strain evidence="10 11">KORDI 51-2</strain>
    </source>
</reference>
<evidence type="ECO:0000259" key="8">
    <source>
        <dbReference type="Pfam" id="PF01171"/>
    </source>
</evidence>
<dbReference type="GO" id="GO:0005737">
    <property type="term" value="C:cytoplasm"/>
    <property type="evidence" value="ECO:0007669"/>
    <property type="project" value="UniProtKB-SubCell"/>
</dbReference>
<evidence type="ECO:0000313" key="11">
    <source>
        <dbReference type="Proteomes" id="UP000016960"/>
    </source>
</evidence>
<evidence type="ECO:0000256" key="6">
    <source>
        <dbReference type="ARBA" id="ARBA00048539"/>
    </source>
</evidence>
<dbReference type="GO" id="GO:0032267">
    <property type="term" value="F:tRNA(Ile)-lysidine synthase activity"/>
    <property type="evidence" value="ECO:0007669"/>
    <property type="project" value="UniProtKB-EC"/>
</dbReference>
<evidence type="ECO:0000313" key="10">
    <source>
        <dbReference type="EMBL" id="ERN41166.1"/>
    </source>
</evidence>
<evidence type="ECO:0000256" key="5">
    <source>
        <dbReference type="ARBA" id="ARBA00022840"/>
    </source>
</evidence>
<proteinExistence type="inferred from homology"/>
<dbReference type="SUPFAM" id="SSF52402">
    <property type="entry name" value="Adenine nucleotide alpha hydrolases-like"/>
    <property type="match status" value="1"/>
</dbReference>
<dbReference type="Gene3D" id="1.20.59.20">
    <property type="match status" value="1"/>
</dbReference>
<dbReference type="Proteomes" id="UP000016960">
    <property type="component" value="Unassembled WGS sequence"/>
</dbReference>
<comment type="function">
    <text evidence="7">Ligates lysine onto the cytidine present at position 34 of the AUA codon-specific tRNA(Ile) that contains the anticodon CAU, in an ATP-dependent manner. Cytidine is converted to lysidine, thus changing the amino acid specificity of the tRNA from methionine to isoleucine.</text>
</comment>
<comment type="catalytic activity">
    <reaction evidence="6 7">
        <text>cytidine(34) in tRNA(Ile2) + L-lysine + ATP = lysidine(34) in tRNA(Ile2) + AMP + diphosphate + H(+)</text>
        <dbReference type="Rhea" id="RHEA:43744"/>
        <dbReference type="Rhea" id="RHEA-COMP:10625"/>
        <dbReference type="Rhea" id="RHEA-COMP:10670"/>
        <dbReference type="ChEBI" id="CHEBI:15378"/>
        <dbReference type="ChEBI" id="CHEBI:30616"/>
        <dbReference type="ChEBI" id="CHEBI:32551"/>
        <dbReference type="ChEBI" id="CHEBI:33019"/>
        <dbReference type="ChEBI" id="CHEBI:82748"/>
        <dbReference type="ChEBI" id="CHEBI:83665"/>
        <dbReference type="ChEBI" id="CHEBI:456215"/>
        <dbReference type="EC" id="6.3.4.19"/>
    </reaction>
</comment>
<dbReference type="OrthoDB" id="9807403at2"/>
<dbReference type="GO" id="GO:0006400">
    <property type="term" value="P:tRNA modification"/>
    <property type="evidence" value="ECO:0007669"/>
    <property type="project" value="UniProtKB-UniRule"/>
</dbReference>
<keyword evidence="1 7" id="KW-0963">Cytoplasm</keyword>
<dbReference type="STRING" id="582515.KR51_00022290"/>
<protein>
    <recommendedName>
        <fullName evidence="7">tRNA(Ile)-lysidine synthase</fullName>
        <ecNumber evidence="7">6.3.4.19</ecNumber>
    </recommendedName>
    <alternativeName>
        <fullName evidence="7">tRNA(Ile)-2-lysyl-cytidine synthase</fullName>
    </alternativeName>
    <alternativeName>
        <fullName evidence="7">tRNA(Ile)-lysidine synthetase</fullName>
    </alternativeName>
</protein>
<comment type="domain">
    <text evidence="7">The N-terminal region contains the highly conserved SGGXDS motif, predicted to be a P-loop motif involved in ATP binding.</text>
</comment>
<comment type="similarity">
    <text evidence="7">Belongs to the tRNA(Ile)-lysidine synthase family.</text>
</comment>
<keyword evidence="11" id="KW-1185">Reference proteome</keyword>
<dbReference type="Pfam" id="PF01171">
    <property type="entry name" value="ATP_bind_3"/>
    <property type="match status" value="1"/>
</dbReference>
<dbReference type="InterPro" id="IPR012795">
    <property type="entry name" value="tRNA_Ile_lys_synt_N"/>
</dbReference>
<dbReference type="Gene3D" id="3.40.50.620">
    <property type="entry name" value="HUPs"/>
    <property type="match status" value="1"/>
</dbReference>
<dbReference type="InterPro" id="IPR014729">
    <property type="entry name" value="Rossmann-like_a/b/a_fold"/>
</dbReference>
<evidence type="ECO:0000256" key="7">
    <source>
        <dbReference type="HAMAP-Rule" id="MF_01161"/>
    </source>
</evidence>
<comment type="subcellular location">
    <subcellularLocation>
        <location evidence="7">Cytoplasm</location>
    </subcellularLocation>
</comment>
<dbReference type="Pfam" id="PF09179">
    <property type="entry name" value="TilS"/>
    <property type="match status" value="1"/>
</dbReference>
<comment type="caution">
    <text evidence="10">The sequence shown here is derived from an EMBL/GenBank/DDBJ whole genome shotgun (WGS) entry which is preliminary data.</text>
</comment>
<dbReference type="InterPro" id="IPR015262">
    <property type="entry name" value="tRNA_Ile_lys_synt_subst-bd"/>
</dbReference>
<dbReference type="PANTHER" id="PTHR43033">
    <property type="entry name" value="TRNA(ILE)-LYSIDINE SYNTHASE-RELATED"/>
    <property type="match status" value="1"/>
</dbReference>
<dbReference type="eggNOG" id="COG0037">
    <property type="taxonomic scope" value="Bacteria"/>
</dbReference>
<keyword evidence="4 7" id="KW-0547">Nucleotide-binding</keyword>
<dbReference type="PATRIC" id="fig|582515.4.peg.2509"/>
<feature type="domain" description="tRNA(Ile)-lysidine synthase substrate-binding" evidence="9">
    <location>
        <begin position="255"/>
        <end position="296"/>
    </location>
</feature>
<evidence type="ECO:0000256" key="2">
    <source>
        <dbReference type="ARBA" id="ARBA00022598"/>
    </source>
</evidence>